<accession>A0AAE4C9Z7</accession>
<dbReference type="RefSeq" id="WP_310368425.1">
    <property type="nucleotide sequence ID" value="NZ_JAVDYB010000001.1"/>
</dbReference>
<reference evidence="1" key="1">
    <citation type="submission" date="2023-07" db="EMBL/GenBank/DDBJ databases">
        <title>Sequencing the genomes of 1000 actinobacteria strains.</title>
        <authorList>
            <person name="Klenk H.-P."/>
        </authorList>
    </citation>
    <scope>NUCLEOTIDE SEQUENCE</scope>
    <source>
        <strain evidence="1">DSM 44707</strain>
    </source>
</reference>
<dbReference type="AlphaFoldDB" id="A0AAE4C9Z7"/>
<evidence type="ECO:0000313" key="1">
    <source>
        <dbReference type="EMBL" id="MDR7276357.1"/>
    </source>
</evidence>
<proteinExistence type="predicted"/>
<organism evidence="1 2">
    <name type="scientific">Catenuloplanes atrovinosus</name>
    <dbReference type="NCBI Taxonomy" id="137266"/>
    <lineage>
        <taxon>Bacteria</taxon>
        <taxon>Bacillati</taxon>
        <taxon>Actinomycetota</taxon>
        <taxon>Actinomycetes</taxon>
        <taxon>Micromonosporales</taxon>
        <taxon>Micromonosporaceae</taxon>
        <taxon>Catenuloplanes</taxon>
    </lineage>
</organism>
<evidence type="ECO:0000313" key="2">
    <source>
        <dbReference type="Proteomes" id="UP001183643"/>
    </source>
</evidence>
<gene>
    <name evidence="1" type="ORF">J2S41_003135</name>
</gene>
<name>A0AAE4C9Z7_9ACTN</name>
<sequence length="48" mass="5537">MSYGRPEAGMHRWTLALEDAVAALGLRLTGDEVTELEAPYRPQDNYWW</sequence>
<keyword evidence="2" id="KW-1185">Reference proteome</keyword>
<comment type="caution">
    <text evidence="1">The sequence shown here is derived from an EMBL/GenBank/DDBJ whole genome shotgun (WGS) entry which is preliminary data.</text>
</comment>
<protein>
    <submittedName>
        <fullName evidence="1">Uncharacterized protein</fullName>
    </submittedName>
</protein>
<dbReference type="Proteomes" id="UP001183643">
    <property type="component" value="Unassembled WGS sequence"/>
</dbReference>
<dbReference type="EMBL" id="JAVDYB010000001">
    <property type="protein sequence ID" value="MDR7276357.1"/>
    <property type="molecule type" value="Genomic_DNA"/>
</dbReference>